<dbReference type="Proteomes" id="UP000188174">
    <property type="component" value="Chromosome"/>
</dbReference>
<gene>
    <name evidence="1" type="ORF">B0E33_01370</name>
</gene>
<name>A0ABN4WNT1_9HYPH</name>
<dbReference type="EMBL" id="CP019630">
    <property type="protein sequence ID" value="AQQ02405.1"/>
    <property type="molecule type" value="Genomic_DNA"/>
</dbReference>
<keyword evidence="2" id="KW-1185">Reference proteome</keyword>
<dbReference type="RefSeq" id="WP_077290191.1">
    <property type="nucleotide sequence ID" value="NZ_CP019630.1"/>
</dbReference>
<proteinExistence type="predicted"/>
<reference evidence="1 2" key="1">
    <citation type="submission" date="2017-02" db="EMBL/GenBank/DDBJ databases">
        <authorList>
            <person name="Jeong S."/>
        </authorList>
    </citation>
    <scope>NUCLEOTIDE SEQUENCE [LARGE SCALE GENOMIC DNA]</scope>
    <source>
        <strain evidence="1 2">RMAR6-6</strain>
    </source>
</reference>
<organism evidence="1 2">
    <name type="scientific">Roseibium algicola</name>
    <dbReference type="NCBI Taxonomy" id="2857014"/>
    <lineage>
        <taxon>Bacteria</taxon>
        <taxon>Pseudomonadati</taxon>
        <taxon>Pseudomonadota</taxon>
        <taxon>Alphaproteobacteria</taxon>
        <taxon>Hyphomicrobiales</taxon>
        <taxon>Stappiaceae</taxon>
        <taxon>Roseibium</taxon>
    </lineage>
</organism>
<evidence type="ECO:0000313" key="2">
    <source>
        <dbReference type="Proteomes" id="UP000188174"/>
    </source>
</evidence>
<sequence>MTSDDFKAWLADMKEAGLATSDAHCGRLLGRSANQIVNMKNKGADKATGLACSALLAGLDEYQKK</sequence>
<evidence type="ECO:0000313" key="1">
    <source>
        <dbReference type="EMBL" id="AQQ02405.1"/>
    </source>
</evidence>
<accession>A0ABN4WNT1</accession>
<protein>
    <submittedName>
        <fullName evidence="1">Uncharacterized protein</fullName>
    </submittedName>
</protein>